<keyword evidence="3" id="KW-0238">DNA-binding</keyword>
<proteinExistence type="predicted"/>
<dbReference type="InterPro" id="IPR000432">
    <property type="entry name" value="DNA_mismatch_repair_MutS_C"/>
</dbReference>
<feature type="domain" description="DNA mismatch repair proteins mutS family" evidence="4">
    <location>
        <begin position="6"/>
        <end position="67"/>
    </location>
</feature>
<evidence type="ECO:0000256" key="2">
    <source>
        <dbReference type="ARBA" id="ARBA00022840"/>
    </source>
</evidence>
<evidence type="ECO:0000259" key="4">
    <source>
        <dbReference type="Pfam" id="PF00488"/>
    </source>
</evidence>
<dbReference type="EMBL" id="LWCA01000597">
    <property type="protein sequence ID" value="OAF67694.1"/>
    <property type="molecule type" value="Genomic_DNA"/>
</dbReference>
<dbReference type="OrthoDB" id="121051at2759"/>
<dbReference type="GO" id="GO:0005524">
    <property type="term" value="F:ATP binding"/>
    <property type="evidence" value="ECO:0007669"/>
    <property type="project" value="UniProtKB-KW"/>
</dbReference>
<dbReference type="AlphaFoldDB" id="A0A177B2Q1"/>
<organism evidence="5 6">
    <name type="scientific">Intoshia linei</name>
    <dbReference type="NCBI Taxonomy" id="1819745"/>
    <lineage>
        <taxon>Eukaryota</taxon>
        <taxon>Metazoa</taxon>
        <taxon>Spiralia</taxon>
        <taxon>Lophotrochozoa</taxon>
        <taxon>Mesozoa</taxon>
        <taxon>Orthonectida</taxon>
        <taxon>Rhopaluridae</taxon>
        <taxon>Intoshia</taxon>
    </lineage>
</organism>
<comment type="caution">
    <text evidence="5">The sequence shown here is derived from an EMBL/GenBank/DDBJ whole genome shotgun (WGS) entry which is preliminary data.</text>
</comment>
<dbReference type="Gene3D" id="3.40.50.300">
    <property type="entry name" value="P-loop containing nucleotide triphosphate hydrolases"/>
    <property type="match status" value="1"/>
</dbReference>
<protein>
    <recommendedName>
        <fullName evidence="4">DNA mismatch repair proteins mutS family domain-containing protein</fullName>
    </recommendedName>
</protein>
<evidence type="ECO:0000313" key="6">
    <source>
        <dbReference type="Proteomes" id="UP000078046"/>
    </source>
</evidence>
<dbReference type="GO" id="GO:0030983">
    <property type="term" value="F:mismatched DNA binding"/>
    <property type="evidence" value="ECO:0007669"/>
    <property type="project" value="InterPro"/>
</dbReference>
<dbReference type="GO" id="GO:0006298">
    <property type="term" value="P:mismatch repair"/>
    <property type="evidence" value="ECO:0007669"/>
    <property type="project" value="InterPro"/>
</dbReference>
<sequence>MIFRCMHQEIPEIKNYYMNAITANDQFTLLYKLKEGVSSDSFGINVAKLVKFPDNVIEMANKKLTSFHYLPTTMNKSVKKNGLASLKNALIEVKQYNGNENQMDKLENLKNTLKNNKFIQTFIKSVCTK</sequence>
<gene>
    <name evidence="5" type="ORF">A3Q56_04582</name>
</gene>
<dbReference type="InterPro" id="IPR027417">
    <property type="entry name" value="P-loop_NTPase"/>
</dbReference>
<keyword evidence="2" id="KW-0067">ATP-binding</keyword>
<evidence type="ECO:0000313" key="5">
    <source>
        <dbReference type="EMBL" id="OAF67694.1"/>
    </source>
</evidence>
<evidence type="ECO:0000256" key="1">
    <source>
        <dbReference type="ARBA" id="ARBA00022741"/>
    </source>
</evidence>
<reference evidence="5 6" key="1">
    <citation type="submission" date="2016-04" db="EMBL/GenBank/DDBJ databases">
        <title>The genome of Intoshia linei affirms orthonectids as highly simplified spiralians.</title>
        <authorList>
            <person name="Mikhailov K.V."/>
            <person name="Slusarev G.S."/>
            <person name="Nikitin M.A."/>
            <person name="Logacheva M.D."/>
            <person name="Penin A."/>
            <person name="Aleoshin V."/>
            <person name="Panchin Y.V."/>
        </authorList>
    </citation>
    <scope>NUCLEOTIDE SEQUENCE [LARGE SCALE GENOMIC DNA]</scope>
    <source>
        <strain evidence="5">Intl2013</strain>
        <tissue evidence="5">Whole animal</tissue>
    </source>
</reference>
<keyword evidence="6" id="KW-1185">Reference proteome</keyword>
<dbReference type="Proteomes" id="UP000078046">
    <property type="component" value="Unassembled WGS sequence"/>
</dbReference>
<keyword evidence="1" id="KW-0547">Nucleotide-binding</keyword>
<name>A0A177B2Q1_9BILA</name>
<accession>A0A177B2Q1</accession>
<dbReference type="Pfam" id="PF00488">
    <property type="entry name" value="MutS_V"/>
    <property type="match status" value="1"/>
</dbReference>
<evidence type="ECO:0000256" key="3">
    <source>
        <dbReference type="ARBA" id="ARBA00023125"/>
    </source>
</evidence>